<protein>
    <submittedName>
        <fullName evidence="1">Uncharacterized protein</fullName>
    </submittedName>
</protein>
<dbReference type="EMBL" id="FOBB01000004">
    <property type="protein sequence ID" value="SEM42993.1"/>
    <property type="molecule type" value="Genomic_DNA"/>
</dbReference>
<accession>A0A1H7YAH4</accession>
<dbReference type="STRING" id="573321.SAMN04488505_104375"/>
<reference evidence="1 2" key="1">
    <citation type="submission" date="2016-10" db="EMBL/GenBank/DDBJ databases">
        <authorList>
            <person name="de Groot N.N."/>
        </authorList>
    </citation>
    <scope>NUCLEOTIDE SEQUENCE [LARGE SCALE GENOMIC DNA]</scope>
    <source>
        <strain evidence="1 2">DSM 21039</strain>
    </source>
</reference>
<name>A0A1H7YAH4_9BACT</name>
<gene>
    <name evidence="1" type="ORF">SAMN04488505_104375</name>
</gene>
<keyword evidence="2" id="KW-1185">Reference proteome</keyword>
<dbReference type="Proteomes" id="UP000198984">
    <property type="component" value="Unassembled WGS sequence"/>
</dbReference>
<evidence type="ECO:0000313" key="1">
    <source>
        <dbReference type="EMBL" id="SEM42993.1"/>
    </source>
</evidence>
<dbReference type="AlphaFoldDB" id="A0A1H7YAH4"/>
<sequence>MTRNNMENSMIRLPGRVGTLESRIEKNLVCIPLEPKGTDNKC</sequence>
<proteinExistence type="predicted"/>
<evidence type="ECO:0000313" key="2">
    <source>
        <dbReference type="Proteomes" id="UP000198984"/>
    </source>
</evidence>
<organism evidence="1 2">
    <name type="scientific">Chitinophaga rupis</name>
    <dbReference type="NCBI Taxonomy" id="573321"/>
    <lineage>
        <taxon>Bacteria</taxon>
        <taxon>Pseudomonadati</taxon>
        <taxon>Bacteroidota</taxon>
        <taxon>Chitinophagia</taxon>
        <taxon>Chitinophagales</taxon>
        <taxon>Chitinophagaceae</taxon>
        <taxon>Chitinophaga</taxon>
    </lineage>
</organism>